<keyword evidence="1" id="KW-0472">Membrane</keyword>
<dbReference type="PROSITE" id="PS51257">
    <property type="entry name" value="PROKAR_LIPOPROTEIN"/>
    <property type="match status" value="1"/>
</dbReference>
<dbReference type="Pfam" id="PF14343">
    <property type="entry name" value="PrcB_C"/>
    <property type="match status" value="1"/>
</dbReference>
<name>A0A0V8QH63_9FIRM</name>
<feature type="domain" description="PrcB C-terminal" evidence="2">
    <location>
        <begin position="73"/>
        <end position="130"/>
    </location>
</feature>
<evidence type="ECO:0000256" key="1">
    <source>
        <dbReference type="SAM" id="Phobius"/>
    </source>
</evidence>
<comment type="caution">
    <text evidence="3">The sequence shown here is derived from an EMBL/GenBank/DDBJ whole genome shotgun (WGS) entry which is preliminary data.</text>
</comment>
<keyword evidence="4" id="KW-1185">Reference proteome</keyword>
<organism evidence="3 4">
    <name type="scientific">Acetivibrio ethanolgignens</name>
    <dbReference type="NCBI Taxonomy" id="290052"/>
    <lineage>
        <taxon>Bacteria</taxon>
        <taxon>Bacillati</taxon>
        <taxon>Bacillota</taxon>
        <taxon>Clostridia</taxon>
        <taxon>Eubacteriales</taxon>
        <taxon>Oscillospiraceae</taxon>
        <taxon>Acetivibrio</taxon>
    </lineage>
</organism>
<keyword evidence="1" id="KW-1133">Transmembrane helix</keyword>
<dbReference type="STRING" id="290052.ASU35_08240"/>
<evidence type="ECO:0000313" key="4">
    <source>
        <dbReference type="Proteomes" id="UP000054874"/>
    </source>
</evidence>
<dbReference type="OrthoDB" id="422698at2"/>
<evidence type="ECO:0000259" key="2">
    <source>
        <dbReference type="Pfam" id="PF14343"/>
    </source>
</evidence>
<evidence type="ECO:0000313" key="3">
    <source>
        <dbReference type="EMBL" id="KSV59731.1"/>
    </source>
</evidence>
<dbReference type="InterPro" id="IPR025748">
    <property type="entry name" value="PrcB_C_dom"/>
</dbReference>
<gene>
    <name evidence="3" type="ORF">ASU35_08240</name>
</gene>
<dbReference type="RefSeq" id="WP_058352059.1">
    <property type="nucleotide sequence ID" value="NZ_CABMMD010000101.1"/>
</dbReference>
<dbReference type="EMBL" id="LNAM01000101">
    <property type="protein sequence ID" value="KSV59731.1"/>
    <property type="molecule type" value="Genomic_DNA"/>
</dbReference>
<protein>
    <recommendedName>
        <fullName evidence="2">PrcB C-terminal domain-containing protein</fullName>
    </recommendedName>
</protein>
<feature type="transmembrane region" description="Helical" evidence="1">
    <location>
        <begin position="6"/>
        <end position="26"/>
    </location>
</feature>
<sequence>MKQFIRWILTAGLFLTTGVLLTGCGLKKQKEEKGERLEYTIVEELSIPEELKGMIEEKKEGEFQISYADGEDLYLVAGYGEQPTGGYSIVVERLEETPEAVYVETNLLGPDKEQTISPKPSYPYIVIKTEFRDKGIYYK</sequence>
<accession>A0A0V8QH63</accession>
<dbReference type="Proteomes" id="UP000054874">
    <property type="component" value="Unassembled WGS sequence"/>
</dbReference>
<reference evidence="3 4" key="1">
    <citation type="submission" date="2015-11" db="EMBL/GenBank/DDBJ databases">
        <title>Butyribacter intestini gen. nov., sp. nov., a butyric acid-producing bacterium of the family Lachnospiraceae isolated from the human faeces.</title>
        <authorList>
            <person name="Zou Y."/>
            <person name="Xue W."/>
            <person name="Luo G."/>
            <person name="Lv M."/>
        </authorList>
    </citation>
    <scope>NUCLEOTIDE SEQUENCE [LARGE SCALE GENOMIC DNA]</scope>
    <source>
        <strain evidence="3 4">ACET-33324</strain>
    </source>
</reference>
<keyword evidence="1" id="KW-0812">Transmembrane</keyword>
<proteinExistence type="predicted"/>
<dbReference type="AlphaFoldDB" id="A0A0V8QH63"/>